<comment type="caution">
    <text evidence="2">The sequence shown here is derived from an EMBL/GenBank/DDBJ whole genome shotgun (WGS) entry which is preliminary data.</text>
</comment>
<proteinExistence type="predicted"/>
<evidence type="ECO:0000256" key="1">
    <source>
        <dbReference type="SAM" id="MobiDB-lite"/>
    </source>
</evidence>
<accession>A0A1F7RW34</accession>
<dbReference type="AlphaFoldDB" id="A0A1F7RW34"/>
<dbReference type="EMBL" id="MGDE01000144">
    <property type="protein sequence ID" value="OGL45268.1"/>
    <property type="molecule type" value="Genomic_DNA"/>
</dbReference>
<dbReference type="Proteomes" id="UP000178797">
    <property type="component" value="Unassembled WGS sequence"/>
</dbReference>
<organism evidence="2 3">
    <name type="scientific">Candidatus Schekmanbacteria bacterium RBG_16_38_10</name>
    <dbReference type="NCBI Taxonomy" id="1817879"/>
    <lineage>
        <taxon>Bacteria</taxon>
        <taxon>Candidatus Schekmaniibacteriota</taxon>
    </lineage>
</organism>
<reference evidence="2 3" key="1">
    <citation type="journal article" date="2016" name="Nat. Commun.">
        <title>Thousands of microbial genomes shed light on interconnected biogeochemical processes in an aquifer system.</title>
        <authorList>
            <person name="Anantharaman K."/>
            <person name="Brown C.T."/>
            <person name="Hug L.A."/>
            <person name="Sharon I."/>
            <person name="Castelle C.J."/>
            <person name="Probst A.J."/>
            <person name="Thomas B.C."/>
            <person name="Singh A."/>
            <person name="Wilkins M.J."/>
            <person name="Karaoz U."/>
            <person name="Brodie E.L."/>
            <person name="Williams K.H."/>
            <person name="Hubbard S.S."/>
            <person name="Banfield J.F."/>
        </authorList>
    </citation>
    <scope>NUCLEOTIDE SEQUENCE [LARGE SCALE GENOMIC DNA]</scope>
</reference>
<sequence length="209" mass="24242">MKKFIPLILFFILTGFVYAEEKVAITSKSGITYHWDNYFEKDNNYCTMKSYGEFCVQKSNIASIIKGEEEKLPPVKKVNLNDPRVIQQNKKWQEEYEATVFAKQLEKLGEENKKYELEKLRTEMLLKSIELNAQLKATEASAIKKAERRARRAESDASSAESKARRAESDARSAESKARAAEQRASELEHRARVKANDNWLDKQLQKQW</sequence>
<evidence type="ECO:0000313" key="3">
    <source>
        <dbReference type="Proteomes" id="UP000178797"/>
    </source>
</evidence>
<feature type="compositionally biased region" description="Basic and acidic residues" evidence="1">
    <location>
        <begin position="162"/>
        <end position="191"/>
    </location>
</feature>
<protein>
    <submittedName>
        <fullName evidence="2">Uncharacterized protein</fullName>
    </submittedName>
</protein>
<evidence type="ECO:0000313" key="2">
    <source>
        <dbReference type="EMBL" id="OGL45268.1"/>
    </source>
</evidence>
<feature type="region of interest" description="Disordered" evidence="1">
    <location>
        <begin position="146"/>
        <end position="209"/>
    </location>
</feature>
<feature type="compositionally biased region" description="Basic and acidic residues" evidence="1">
    <location>
        <begin position="200"/>
        <end position="209"/>
    </location>
</feature>
<name>A0A1F7RW34_9BACT</name>
<gene>
    <name evidence="2" type="ORF">A2W05_03960</name>
</gene>